<reference evidence="2" key="2">
    <citation type="submission" date="2015-01" db="EMBL/GenBank/DDBJ databases">
        <title>Evolutionary Origins and Diversification of the Mycorrhizal Mutualists.</title>
        <authorList>
            <consortium name="DOE Joint Genome Institute"/>
            <consortium name="Mycorrhizal Genomics Consortium"/>
            <person name="Kohler A."/>
            <person name="Kuo A."/>
            <person name="Nagy L.G."/>
            <person name="Floudas D."/>
            <person name="Copeland A."/>
            <person name="Barry K.W."/>
            <person name="Cichocki N."/>
            <person name="Veneault-Fourrey C."/>
            <person name="LaButti K."/>
            <person name="Lindquist E.A."/>
            <person name="Lipzen A."/>
            <person name="Lundell T."/>
            <person name="Morin E."/>
            <person name="Murat C."/>
            <person name="Riley R."/>
            <person name="Ohm R."/>
            <person name="Sun H."/>
            <person name="Tunlid A."/>
            <person name="Henrissat B."/>
            <person name="Grigoriev I.V."/>
            <person name="Hibbett D.S."/>
            <person name="Martin F."/>
        </authorList>
    </citation>
    <scope>NUCLEOTIDE SEQUENCE [LARGE SCALE GENOMIC DNA]</scope>
    <source>
        <strain evidence="2">Zn</strain>
    </source>
</reference>
<dbReference type="EMBL" id="KN832898">
    <property type="protein sequence ID" value="KIM93172.1"/>
    <property type="molecule type" value="Genomic_DNA"/>
</dbReference>
<sequence length="182" mass="20114">MNSTCDADHLDLVQTTPLGNRIRRAMEGLDQYVPAEGTAAAKGWSMGEGSLKGSNAIRMAFWAEFDESTELNRMAKAIIPEPKEEFTISRTTQLLTIQSGELNFVNEDLVEMKDCIVLIPHAVSGSAKVTVKEPQGSHGKQRTTTIMFKVDSIYMISGRCSISVPDDTKLVCVMLCMWRKPV</sequence>
<evidence type="ECO:0000313" key="1">
    <source>
        <dbReference type="EMBL" id="KIM93172.1"/>
    </source>
</evidence>
<dbReference type="InParanoid" id="A0A0C3CU15"/>
<dbReference type="AlphaFoldDB" id="A0A0C3CU15"/>
<dbReference type="Proteomes" id="UP000054321">
    <property type="component" value="Unassembled WGS sequence"/>
</dbReference>
<keyword evidence="2" id="KW-1185">Reference proteome</keyword>
<reference evidence="1 2" key="1">
    <citation type="submission" date="2014-04" db="EMBL/GenBank/DDBJ databases">
        <authorList>
            <consortium name="DOE Joint Genome Institute"/>
            <person name="Kuo A."/>
            <person name="Martino E."/>
            <person name="Perotto S."/>
            <person name="Kohler A."/>
            <person name="Nagy L.G."/>
            <person name="Floudas D."/>
            <person name="Copeland A."/>
            <person name="Barry K.W."/>
            <person name="Cichocki N."/>
            <person name="Veneault-Fourrey C."/>
            <person name="LaButti K."/>
            <person name="Lindquist E.A."/>
            <person name="Lipzen A."/>
            <person name="Lundell T."/>
            <person name="Morin E."/>
            <person name="Murat C."/>
            <person name="Sun H."/>
            <person name="Tunlid A."/>
            <person name="Henrissat B."/>
            <person name="Grigoriev I.V."/>
            <person name="Hibbett D.S."/>
            <person name="Martin F."/>
            <person name="Nordberg H.P."/>
            <person name="Cantor M.N."/>
            <person name="Hua S.X."/>
        </authorList>
    </citation>
    <scope>NUCLEOTIDE SEQUENCE [LARGE SCALE GENOMIC DNA]</scope>
    <source>
        <strain evidence="1 2">Zn</strain>
    </source>
</reference>
<accession>A0A0C3CU15</accession>
<protein>
    <submittedName>
        <fullName evidence="1">Uncharacterized protein</fullName>
    </submittedName>
</protein>
<evidence type="ECO:0000313" key="2">
    <source>
        <dbReference type="Proteomes" id="UP000054321"/>
    </source>
</evidence>
<dbReference type="HOGENOM" id="CLU_1518548_0_0_1"/>
<dbReference type="OrthoDB" id="3433205at2759"/>
<name>A0A0C3CU15_OIDMZ</name>
<proteinExistence type="predicted"/>
<gene>
    <name evidence="1" type="ORF">OIDMADRAFT_21548</name>
</gene>
<organism evidence="1 2">
    <name type="scientific">Oidiodendron maius (strain Zn)</name>
    <dbReference type="NCBI Taxonomy" id="913774"/>
    <lineage>
        <taxon>Eukaryota</taxon>
        <taxon>Fungi</taxon>
        <taxon>Dikarya</taxon>
        <taxon>Ascomycota</taxon>
        <taxon>Pezizomycotina</taxon>
        <taxon>Leotiomycetes</taxon>
        <taxon>Leotiomycetes incertae sedis</taxon>
        <taxon>Myxotrichaceae</taxon>
        <taxon>Oidiodendron</taxon>
    </lineage>
</organism>